<organism evidence="1 2">
    <name type="scientific">Ustilago bromivora</name>
    <dbReference type="NCBI Taxonomy" id="307758"/>
    <lineage>
        <taxon>Eukaryota</taxon>
        <taxon>Fungi</taxon>
        <taxon>Dikarya</taxon>
        <taxon>Basidiomycota</taxon>
        <taxon>Ustilaginomycotina</taxon>
        <taxon>Ustilaginomycetes</taxon>
        <taxon>Ustilaginales</taxon>
        <taxon>Ustilaginaceae</taxon>
        <taxon>Ustilago</taxon>
    </lineage>
</organism>
<sequence>MVTSMSMSQPIYLYLDDVLVFEAPRKSKILLVRCSSTWYWCCIFLPKYEGGTKLFRRYTVSRIGPTVNTKVALIPIEALKKLIEGYRGESRVGLNINSMQVLIKDTINNTEYTAPSITIASAYTYKKEGRSVTPKTLRLDSGKIVRILFKKRWR</sequence>
<evidence type="ECO:0000313" key="1">
    <source>
        <dbReference type="EMBL" id="SAM86543.1"/>
    </source>
</evidence>
<dbReference type="AlphaFoldDB" id="A0A1K0GZQ0"/>
<evidence type="ECO:0000313" key="2">
    <source>
        <dbReference type="Proteomes" id="UP000179920"/>
    </source>
</evidence>
<gene>
    <name evidence="1" type="ORF">UBRO_21221</name>
</gene>
<dbReference type="EMBL" id="LT558140">
    <property type="protein sequence ID" value="SAM86543.1"/>
    <property type="molecule type" value="Genomic_DNA"/>
</dbReference>
<reference evidence="2" key="1">
    <citation type="submission" date="2016-04" db="EMBL/GenBank/DDBJ databases">
        <authorList>
            <person name="Guldener U."/>
            <person name="Guldener U."/>
        </authorList>
    </citation>
    <scope>NUCLEOTIDE SEQUENCE [LARGE SCALE GENOMIC DNA]</scope>
    <source>
        <strain evidence="2">UB2112</strain>
    </source>
</reference>
<name>A0A1K0GZQ0_9BASI</name>
<protein>
    <submittedName>
        <fullName evidence="1">Uncharacterized protein</fullName>
    </submittedName>
</protein>
<proteinExistence type="predicted"/>
<dbReference type="Proteomes" id="UP000179920">
    <property type="component" value="Mitochondrion MITO"/>
</dbReference>
<accession>A0A1K0GZQ0</accession>
<geneLocation type="mitochondrion" evidence="1"/>